<dbReference type="Pfam" id="PF03807">
    <property type="entry name" value="F420_oxidored"/>
    <property type="match status" value="1"/>
</dbReference>
<dbReference type="InterPro" id="IPR028939">
    <property type="entry name" value="P5C_Rdtase_cat_N"/>
</dbReference>
<feature type="domain" description="Pyrroline-5-carboxylate reductase catalytic N-terminal" evidence="3">
    <location>
        <begin position="133"/>
        <end position="221"/>
    </location>
</feature>
<proteinExistence type="predicted"/>
<dbReference type="InterPro" id="IPR036291">
    <property type="entry name" value="NAD(P)-bd_dom_sf"/>
</dbReference>
<feature type="region of interest" description="Disordered" evidence="2">
    <location>
        <begin position="1"/>
        <end position="48"/>
    </location>
</feature>
<dbReference type="Gene3D" id="3.40.50.720">
    <property type="entry name" value="NAD(P)-binding Rossmann-like Domain"/>
    <property type="match status" value="1"/>
</dbReference>
<protein>
    <recommendedName>
        <fullName evidence="3">Pyrroline-5-carboxylate reductase catalytic N-terminal domain-containing protein</fullName>
    </recommendedName>
</protein>
<keyword evidence="1" id="KW-0560">Oxidoreductase</keyword>
<evidence type="ECO:0000313" key="5">
    <source>
        <dbReference type="Proteomes" id="UP000289411"/>
    </source>
</evidence>
<feature type="region of interest" description="Disordered" evidence="2">
    <location>
        <begin position="68"/>
        <end position="97"/>
    </location>
</feature>
<evidence type="ECO:0000259" key="3">
    <source>
        <dbReference type="Pfam" id="PF03807"/>
    </source>
</evidence>
<name>A0A4Q2RCU5_9HYPH</name>
<dbReference type="OrthoDB" id="7557417at2"/>
<comment type="caution">
    <text evidence="4">The sequence shown here is derived from an EMBL/GenBank/DDBJ whole genome shotgun (WGS) entry which is preliminary data.</text>
</comment>
<organism evidence="4 5">
    <name type="scientific">Lichenibacterium ramalinae</name>
    <dbReference type="NCBI Taxonomy" id="2316527"/>
    <lineage>
        <taxon>Bacteria</taxon>
        <taxon>Pseudomonadati</taxon>
        <taxon>Pseudomonadota</taxon>
        <taxon>Alphaproteobacteria</taxon>
        <taxon>Hyphomicrobiales</taxon>
        <taxon>Lichenihabitantaceae</taxon>
        <taxon>Lichenibacterium</taxon>
    </lineage>
</organism>
<gene>
    <name evidence="4" type="ORF">D3272_13445</name>
</gene>
<dbReference type="AlphaFoldDB" id="A0A4Q2RCU5"/>
<dbReference type="InterPro" id="IPR051267">
    <property type="entry name" value="STEAP_metalloreductase"/>
</dbReference>
<dbReference type="Proteomes" id="UP000289411">
    <property type="component" value="Unassembled WGS sequence"/>
</dbReference>
<evidence type="ECO:0000256" key="2">
    <source>
        <dbReference type="SAM" id="MobiDB-lite"/>
    </source>
</evidence>
<evidence type="ECO:0000256" key="1">
    <source>
        <dbReference type="ARBA" id="ARBA00023002"/>
    </source>
</evidence>
<reference evidence="4 5" key="2">
    <citation type="submission" date="2019-02" db="EMBL/GenBank/DDBJ databases">
        <title>'Lichenibacterium ramalinii' gen. nov. sp. nov., 'Lichenibacterium minor' gen. nov. sp. nov.</title>
        <authorList>
            <person name="Pankratov T."/>
        </authorList>
    </citation>
    <scope>NUCLEOTIDE SEQUENCE [LARGE SCALE GENOMIC DNA]</scope>
    <source>
        <strain evidence="4 5">RmlP001</strain>
    </source>
</reference>
<sequence length="329" mass="35019">MAELLSRRSARGVVRRARPLQRGHALRDEPRRPGRRRRGDRVRASDAHRLVRRPEGVTSVGRLPCLDHHAHVGRRPSLDGGDDAGSALDRTREAGPGGVLAHAREAVGRPRSCRRRARARLTSCDHRRRHMTYAIIGFGAVGQALAKAFARKGVDVRVASRRPPEALAPQAQAIGPTVRPVALDEAVGSDVVILAVPFSQVAEVAHAAATWEGRLVIDATNAYGTPLAEFGGLTSSAVVARAFLGARVVKGFNHLPAAKLAADPDVKGGRRVIFTSSDDPDAQAQASSLMERLGYAPVVLGPLAQGAVLAQAQGNGWAPLAFQDLVRFG</sequence>
<evidence type="ECO:0000313" key="4">
    <source>
        <dbReference type="EMBL" id="RYB04437.1"/>
    </source>
</evidence>
<feature type="compositionally biased region" description="Basic residues" evidence="2">
    <location>
        <begin position="8"/>
        <end position="21"/>
    </location>
</feature>
<keyword evidence="5" id="KW-1185">Reference proteome</keyword>
<dbReference type="PANTHER" id="PTHR14239">
    <property type="entry name" value="DUDULIN-RELATED"/>
    <property type="match status" value="1"/>
</dbReference>
<dbReference type="SUPFAM" id="SSF51735">
    <property type="entry name" value="NAD(P)-binding Rossmann-fold domains"/>
    <property type="match status" value="1"/>
</dbReference>
<dbReference type="EMBL" id="QYBC01000010">
    <property type="protein sequence ID" value="RYB04437.1"/>
    <property type="molecule type" value="Genomic_DNA"/>
</dbReference>
<reference evidence="4 5" key="1">
    <citation type="submission" date="2018-09" db="EMBL/GenBank/DDBJ databases">
        <authorList>
            <person name="Grouzdev D.S."/>
            <person name="Krutkina M.S."/>
        </authorList>
    </citation>
    <scope>NUCLEOTIDE SEQUENCE [LARGE SCALE GENOMIC DNA]</scope>
    <source>
        <strain evidence="4 5">RmlP001</strain>
    </source>
</reference>
<dbReference type="GO" id="GO:0016491">
    <property type="term" value="F:oxidoreductase activity"/>
    <property type="evidence" value="ECO:0007669"/>
    <property type="project" value="UniProtKB-KW"/>
</dbReference>
<accession>A0A4Q2RCU5</accession>